<organism evidence="7 8">
    <name type="scientific">Mortierella isabellina</name>
    <name type="common">Filamentous fungus</name>
    <name type="synonym">Umbelopsis isabellina</name>
    <dbReference type="NCBI Taxonomy" id="91625"/>
    <lineage>
        <taxon>Eukaryota</taxon>
        <taxon>Fungi</taxon>
        <taxon>Fungi incertae sedis</taxon>
        <taxon>Mucoromycota</taxon>
        <taxon>Mucoromycotina</taxon>
        <taxon>Umbelopsidomycetes</taxon>
        <taxon>Umbelopsidales</taxon>
        <taxon>Umbelopsidaceae</taxon>
        <taxon>Umbelopsis</taxon>
    </lineage>
</organism>
<dbReference type="Gene3D" id="1.20.1270.60">
    <property type="entry name" value="Arfaptin homology (AH) domain/BAR domain"/>
    <property type="match status" value="1"/>
</dbReference>
<dbReference type="FunFam" id="3.40.309.10:FF:000009">
    <property type="entry name" value="Aldehyde dehydrogenase A"/>
    <property type="match status" value="1"/>
</dbReference>
<protein>
    <recommendedName>
        <fullName evidence="6">Rho-GAP domain-containing protein</fullName>
    </recommendedName>
</protein>
<feature type="region of interest" description="Disordered" evidence="5">
    <location>
        <begin position="655"/>
        <end position="694"/>
    </location>
</feature>
<dbReference type="CDD" id="cd07102">
    <property type="entry name" value="ALDH_EDX86601"/>
    <property type="match status" value="1"/>
</dbReference>
<dbReference type="InterPro" id="IPR029510">
    <property type="entry name" value="Ald_DH_CS_GLU"/>
</dbReference>
<evidence type="ECO:0000256" key="1">
    <source>
        <dbReference type="ARBA" id="ARBA00009986"/>
    </source>
</evidence>
<dbReference type="InterPro" id="IPR016163">
    <property type="entry name" value="Ald_DH_C"/>
</dbReference>
<dbReference type="EMBL" id="JAEPQZ010000020">
    <property type="protein sequence ID" value="KAG2171539.1"/>
    <property type="molecule type" value="Genomic_DNA"/>
</dbReference>
<dbReference type="SMART" id="SM00324">
    <property type="entry name" value="RhoGAP"/>
    <property type="match status" value="1"/>
</dbReference>
<evidence type="ECO:0000313" key="8">
    <source>
        <dbReference type="Proteomes" id="UP000654370"/>
    </source>
</evidence>
<evidence type="ECO:0000259" key="6">
    <source>
        <dbReference type="PROSITE" id="PS50238"/>
    </source>
</evidence>
<feature type="compositionally biased region" description="Polar residues" evidence="5">
    <location>
        <begin position="1280"/>
        <end position="1309"/>
    </location>
</feature>
<evidence type="ECO:0000256" key="5">
    <source>
        <dbReference type="SAM" id="MobiDB-lite"/>
    </source>
</evidence>
<dbReference type="InterPro" id="IPR015590">
    <property type="entry name" value="Aldehyde_DH_dom"/>
</dbReference>
<evidence type="ECO:0000256" key="3">
    <source>
        <dbReference type="PROSITE-ProRule" id="PRU10007"/>
    </source>
</evidence>
<dbReference type="InterPro" id="IPR016162">
    <property type="entry name" value="Ald_DH_N"/>
</dbReference>
<evidence type="ECO:0000256" key="2">
    <source>
        <dbReference type="ARBA" id="ARBA00023002"/>
    </source>
</evidence>
<dbReference type="Gene3D" id="3.40.605.10">
    <property type="entry name" value="Aldehyde Dehydrogenase, Chain A, domain 1"/>
    <property type="match status" value="1"/>
</dbReference>
<dbReference type="SUPFAM" id="SSF103657">
    <property type="entry name" value="BAR/IMD domain-like"/>
    <property type="match status" value="1"/>
</dbReference>
<dbReference type="SUPFAM" id="SSF53720">
    <property type="entry name" value="ALDH-like"/>
    <property type="match status" value="1"/>
</dbReference>
<dbReference type="PROSITE" id="PS00070">
    <property type="entry name" value="ALDEHYDE_DEHYDR_CYS"/>
    <property type="match status" value="1"/>
</dbReference>
<feature type="compositionally biased region" description="Pro residues" evidence="5">
    <location>
        <begin position="1233"/>
        <end position="1250"/>
    </location>
</feature>
<feature type="compositionally biased region" description="Polar residues" evidence="5">
    <location>
        <begin position="1136"/>
        <end position="1157"/>
    </location>
</feature>
<dbReference type="PROSITE" id="PS50238">
    <property type="entry name" value="RHOGAP"/>
    <property type="match status" value="1"/>
</dbReference>
<dbReference type="InterPro" id="IPR000198">
    <property type="entry name" value="RhoGAP_dom"/>
</dbReference>
<keyword evidence="2 4" id="KW-0560">Oxidoreductase</keyword>
<feature type="compositionally biased region" description="Basic and acidic residues" evidence="5">
    <location>
        <begin position="1384"/>
        <end position="1395"/>
    </location>
</feature>
<evidence type="ECO:0000313" key="7">
    <source>
        <dbReference type="EMBL" id="KAG2171539.1"/>
    </source>
</evidence>
<gene>
    <name evidence="7" type="ORF">INT43_008265</name>
</gene>
<dbReference type="InterPro" id="IPR027267">
    <property type="entry name" value="AH/BAR_dom_sf"/>
</dbReference>
<feature type="region of interest" description="Disordered" evidence="5">
    <location>
        <begin position="1075"/>
        <end position="1395"/>
    </location>
</feature>
<dbReference type="OrthoDB" id="310895at2759"/>
<accession>A0A8H7PCT8</accession>
<dbReference type="GO" id="GO:0007165">
    <property type="term" value="P:signal transduction"/>
    <property type="evidence" value="ECO:0007669"/>
    <property type="project" value="InterPro"/>
</dbReference>
<reference evidence="7" key="1">
    <citation type="submission" date="2020-12" db="EMBL/GenBank/DDBJ databases">
        <title>Metabolic potential, ecology and presence of endohyphal bacteria is reflected in genomic diversity of Mucoromycotina.</title>
        <authorList>
            <person name="Muszewska A."/>
            <person name="Okrasinska A."/>
            <person name="Steczkiewicz K."/>
            <person name="Drgas O."/>
            <person name="Orlowska M."/>
            <person name="Perlinska-Lenart U."/>
            <person name="Aleksandrzak-Piekarczyk T."/>
            <person name="Szatraj K."/>
            <person name="Zielenkiewicz U."/>
            <person name="Pilsyk S."/>
            <person name="Malc E."/>
            <person name="Mieczkowski P."/>
            <person name="Kruszewska J.S."/>
            <person name="Biernat P."/>
            <person name="Pawlowska J."/>
        </authorList>
    </citation>
    <scope>NUCLEOTIDE SEQUENCE</scope>
    <source>
        <strain evidence="7">WA0000067209</strain>
    </source>
</reference>
<comment type="caution">
    <text evidence="7">The sequence shown here is derived from an EMBL/GenBank/DDBJ whole genome shotgun (WGS) entry which is preliminary data.</text>
</comment>
<feature type="compositionally biased region" description="Polar residues" evidence="5">
    <location>
        <begin position="1256"/>
        <end position="1266"/>
    </location>
</feature>
<keyword evidence="8" id="KW-1185">Reference proteome</keyword>
<feature type="compositionally biased region" description="Low complexity" evidence="5">
    <location>
        <begin position="1173"/>
        <end position="1185"/>
    </location>
</feature>
<evidence type="ECO:0000256" key="4">
    <source>
        <dbReference type="RuleBase" id="RU003345"/>
    </source>
</evidence>
<dbReference type="GO" id="GO:0016620">
    <property type="term" value="F:oxidoreductase activity, acting on the aldehyde or oxo group of donors, NAD or NADP as acceptor"/>
    <property type="evidence" value="ECO:0007669"/>
    <property type="project" value="InterPro"/>
</dbReference>
<dbReference type="Gene3D" id="3.40.309.10">
    <property type="entry name" value="Aldehyde Dehydrogenase, Chain A, domain 2"/>
    <property type="match status" value="1"/>
</dbReference>
<name>A0A8H7PCT8_MORIS</name>
<dbReference type="PROSITE" id="PS00687">
    <property type="entry name" value="ALDEHYDE_DEHYDR_GLU"/>
    <property type="match status" value="1"/>
</dbReference>
<feature type="compositionally biased region" description="Pro residues" evidence="5">
    <location>
        <begin position="619"/>
        <end position="632"/>
    </location>
</feature>
<dbReference type="Gene3D" id="1.10.555.10">
    <property type="entry name" value="Rho GTPase activation protein"/>
    <property type="match status" value="1"/>
</dbReference>
<sequence length="1395" mass="155210">MSTISVISPATQQPVAQIACLSNNEIDNVVQKAVGAFRTWRKVPVEQKVAIIDKFLKLFPTKQDAISHSIASQMGRPAKYGAGEVKGVLERASYMNKVAVESLKDEQFTDQQGFTRFLRKEAMGPMLIIAAWNYPYLTMVNNVIPALLAGNTVLLKQSPQTPLCADIFAQTLHEAGIPQDVLQVTHVDDQGANYLVQHPQIKFVNFTGSIEIGKKIRKAISDSGKLIGSAMELGGKDPAYVCHDSDVDYAVENIVDGAFFNSGQCCCAIERCYVQDTIYDDFVAKAVALTEKYTLGNPSDPDVSLGPMANVRFADKVREQIGDAVSKGAKTLIDTGKLFTADKAGTAYVGPQILVNVDHSMKVMQDETFGPVLAIMKVQSDQEAVQLMNDSRYGLTASIWTKDVERALTIGDQIETGTWFMNRCDYIDPGLCWVGAKESGLGFSMSHHGFDQFVRPKSFHLKLAQNIALQTENAEHEIFTHYCSPVPSSHRIAAEEQYQQALMRIIAIPVDSENETFDQFRQVHTTVRRATDEFRDSADKQAQCRRELVQVMKAQLASMMEMRENHERYRKTVKNALKDSNAAYIAYRTRDVPKLRKAYEQKCLELDTAQRMSLQEQMQPPPASLAATPPPLQQQHSTSSLGSAAPPAQLLLQQPYKSPNDHSYLDEPQPNQRRSEDTDESSLSSLDANSPQPQKRMAGLMAKMAHMGTQLANAAAAASAPDVSKQNVKNAKTKKDIVDLDTEYRDGIRFLEFLRKKQTDTTSFSLKGFIQRLQSMLREKSVQVKVALDMILKVERKGLQQSQIFVQQATQVAELIHGDKDIEQFRNEFKRDEFAIPSSIFYHNYYAGESKDLLFGISLVEYANAHRRTVPLIVVKCIEAIERLGGTKREGIYRISGRQSNVEKLRQSFEKDEEAVVLNDTAFDVFTIANVLKHFLRELDTPLFQLNMDDRIYHSNIKDTRLRIFNLYKYILNLQKVHYDTLKVLIEHLAKVAANADINKMNIQNLSLIFTPVIFHDHNQAQNPGEWFSDCVLEDLIMHQEKLFSTVDPAAFNNTVAVEDQRRLIEHSNARKFATAPARGYGKDSSLGGAAPSPYPGQLQRQPSGHLQRQPSVGQMGPQMNMPSNVYQQQPPPSSGYLQQNSSGQFVPQLNPTSSAYQQQQQQPPQQPPPHSTQATPAVQTAQAPRLPDIPKNSPFLESAALRTPTDPEPDHDRFAQAIAAANEATSQKITPLPSPSGYPGTDHPPPPRPTIQTGSSSLSVNSPQPGQFKPLPQAAASPVRTSSRTSLMQLPGSYQQQRQSPAIHTSPATPAAEPDHLESPLHDVLAADSYESPLGSWFDDEEETKADIKEEPKEKRISLSALKRTMSLRKPSSVPKLPPTDAEPARRSDSLPNE</sequence>
<dbReference type="CDD" id="cd00159">
    <property type="entry name" value="RhoGAP"/>
    <property type="match status" value="1"/>
</dbReference>
<dbReference type="InterPro" id="IPR016161">
    <property type="entry name" value="Ald_DH/histidinol_DH"/>
</dbReference>
<feature type="compositionally biased region" description="Basic and acidic residues" evidence="5">
    <location>
        <begin position="1346"/>
        <end position="1358"/>
    </location>
</feature>
<dbReference type="Pfam" id="PF00171">
    <property type="entry name" value="Aldedh"/>
    <property type="match status" value="1"/>
</dbReference>
<feature type="region of interest" description="Disordered" evidence="5">
    <location>
        <begin position="614"/>
        <end position="643"/>
    </location>
</feature>
<feature type="compositionally biased region" description="Polar residues" evidence="5">
    <location>
        <begin position="1099"/>
        <end position="1113"/>
    </location>
</feature>
<comment type="similarity">
    <text evidence="1 4">Belongs to the aldehyde dehydrogenase family.</text>
</comment>
<dbReference type="Pfam" id="PF00620">
    <property type="entry name" value="RhoGAP"/>
    <property type="match status" value="1"/>
</dbReference>
<dbReference type="Proteomes" id="UP000654370">
    <property type="component" value="Unassembled WGS sequence"/>
</dbReference>
<proteinExistence type="inferred from homology"/>
<dbReference type="InterPro" id="IPR008936">
    <property type="entry name" value="Rho_GTPase_activation_prot"/>
</dbReference>
<dbReference type="InterPro" id="IPR016160">
    <property type="entry name" value="Ald_DH_CS_CYS"/>
</dbReference>
<dbReference type="PANTHER" id="PTHR11699">
    <property type="entry name" value="ALDEHYDE DEHYDROGENASE-RELATED"/>
    <property type="match status" value="1"/>
</dbReference>
<dbReference type="SUPFAM" id="SSF48350">
    <property type="entry name" value="GTPase activation domain, GAP"/>
    <property type="match status" value="1"/>
</dbReference>
<feature type="domain" description="Rho-GAP" evidence="6">
    <location>
        <begin position="857"/>
        <end position="1044"/>
    </location>
</feature>
<feature type="active site" evidence="3">
    <location>
        <position position="232"/>
    </location>
</feature>